<evidence type="ECO:0000256" key="6">
    <source>
        <dbReference type="SAM" id="Phobius"/>
    </source>
</evidence>
<feature type="domain" description="Major facilitator superfamily (MFS) profile" evidence="7">
    <location>
        <begin position="1"/>
        <end position="238"/>
    </location>
</feature>
<evidence type="ECO:0000256" key="2">
    <source>
        <dbReference type="ARBA" id="ARBA00010992"/>
    </source>
</evidence>
<evidence type="ECO:0000256" key="5">
    <source>
        <dbReference type="ARBA" id="ARBA00023136"/>
    </source>
</evidence>
<evidence type="ECO:0000313" key="8">
    <source>
        <dbReference type="EMBL" id="CAI8056483.1"/>
    </source>
</evidence>
<dbReference type="InterPro" id="IPR005829">
    <property type="entry name" value="Sugar_transporter_CS"/>
</dbReference>
<keyword evidence="4 6" id="KW-1133">Transmembrane helix</keyword>
<feature type="transmembrane region" description="Helical" evidence="6">
    <location>
        <begin position="182"/>
        <end position="206"/>
    </location>
</feature>
<keyword evidence="9" id="KW-1185">Reference proteome</keyword>
<keyword evidence="5 6" id="KW-0472">Membrane</keyword>
<accession>A0AA35XF49</accession>
<feature type="transmembrane region" description="Helical" evidence="6">
    <location>
        <begin position="109"/>
        <end position="132"/>
    </location>
</feature>
<proteinExistence type="inferred from homology"/>
<dbReference type="PRINTS" id="PR00171">
    <property type="entry name" value="SUGRTRNSPORT"/>
</dbReference>
<reference evidence="8" key="1">
    <citation type="submission" date="2023-03" db="EMBL/GenBank/DDBJ databases">
        <authorList>
            <person name="Steffen K."/>
            <person name="Cardenas P."/>
        </authorList>
    </citation>
    <scope>NUCLEOTIDE SEQUENCE</scope>
</reference>
<dbReference type="InterPro" id="IPR036259">
    <property type="entry name" value="MFS_trans_sf"/>
</dbReference>
<dbReference type="PROSITE" id="PS50850">
    <property type="entry name" value="MFS"/>
    <property type="match status" value="1"/>
</dbReference>
<protein>
    <submittedName>
        <fullName evidence="8">Hexose transporter HXT17</fullName>
    </submittedName>
</protein>
<evidence type="ECO:0000313" key="9">
    <source>
        <dbReference type="Proteomes" id="UP001174909"/>
    </source>
</evidence>
<evidence type="ECO:0000259" key="7">
    <source>
        <dbReference type="PROSITE" id="PS50850"/>
    </source>
</evidence>
<dbReference type="PROSITE" id="PS00216">
    <property type="entry name" value="SUGAR_TRANSPORT_1"/>
    <property type="match status" value="1"/>
</dbReference>
<dbReference type="InterPro" id="IPR020846">
    <property type="entry name" value="MFS_dom"/>
</dbReference>
<dbReference type="PANTHER" id="PTHR48022:SF2">
    <property type="entry name" value="PLASTIDIC GLUCOSE TRANSPORTER 4"/>
    <property type="match status" value="1"/>
</dbReference>
<gene>
    <name evidence="8" type="ORF">GBAR_LOCUS30781</name>
</gene>
<dbReference type="Pfam" id="PF00083">
    <property type="entry name" value="Sugar_tr"/>
    <property type="match status" value="1"/>
</dbReference>
<dbReference type="AlphaFoldDB" id="A0AA35XF49"/>
<dbReference type="EMBL" id="CASHTH010004360">
    <property type="protein sequence ID" value="CAI8056483.1"/>
    <property type="molecule type" value="Genomic_DNA"/>
</dbReference>
<dbReference type="InterPro" id="IPR003663">
    <property type="entry name" value="Sugar/inositol_transpt"/>
</dbReference>
<dbReference type="GO" id="GO:0016020">
    <property type="term" value="C:membrane"/>
    <property type="evidence" value="ECO:0007669"/>
    <property type="project" value="UniProtKB-SubCell"/>
</dbReference>
<dbReference type="InterPro" id="IPR005828">
    <property type="entry name" value="MFS_sugar_transport-like"/>
</dbReference>
<dbReference type="Gene3D" id="1.20.1250.20">
    <property type="entry name" value="MFS general substrate transporter like domains"/>
    <property type="match status" value="1"/>
</dbReference>
<comment type="subcellular location">
    <subcellularLocation>
        <location evidence="1">Membrane</location>
        <topology evidence="1">Multi-pass membrane protein</topology>
    </subcellularLocation>
</comment>
<dbReference type="InterPro" id="IPR050360">
    <property type="entry name" value="MFS_Sugar_Transporters"/>
</dbReference>
<evidence type="ECO:0000256" key="3">
    <source>
        <dbReference type="ARBA" id="ARBA00022692"/>
    </source>
</evidence>
<evidence type="ECO:0000256" key="4">
    <source>
        <dbReference type="ARBA" id="ARBA00022989"/>
    </source>
</evidence>
<evidence type="ECO:0000256" key="1">
    <source>
        <dbReference type="ARBA" id="ARBA00004141"/>
    </source>
</evidence>
<dbReference type="PANTHER" id="PTHR48022">
    <property type="entry name" value="PLASTIDIC GLUCOSE TRANSPORTER 4"/>
    <property type="match status" value="1"/>
</dbReference>
<comment type="caution">
    <text evidence="8">The sequence shown here is derived from an EMBL/GenBank/DDBJ whole genome shotgun (WGS) entry which is preliminary data.</text>
</comment>
<dbReference type="Proteomes" id="UP001174909">
    <property type="component" value="Unassembled WGS sequence"/>
</dbReference>
<comment type="similarity">
    <text evidence="2">Belongs to the major facilitator superfamily. Sugar transporter (TC 2.A.1.1) family.</text>
</comment>
<name>A0AA35XF49_GEOBA</name>
<keyword evidence="3 6" id="KW-0812">Transmembrane</keyword>
<feature type="transmembrane region" description="Helical" evidence="6">
    <location>
        <begin position="212"/>
        <end position="234"/>
    </location>
</feature>
<sequence>MRLRGAGNMREVVPELTDIKTSLKTKSSLSRTQTCRLLFTWRIMQRILIGVFLQLFQQFTGMNVIMYYSTSIFKRIGVASYISTSVVGALNFLTTILSIVLVDKVGRKALLLLGGLGMILSMTGAATVLLVFRVEEEEGGGSVAGYVTVTLICFFVFNFAYGWGPVAWVVTSEIYPLKIRGVAVSITTAANWTGNFIIALVTPILLNSVLRTFGTFYLLAGLLLLATLFVLLCLPETKGESLERIDKLFSKPWLERIDLFYYLRLGCPWGVRRRRSYSVTSGNQLQERDGDRRVLLQEEMGPENGAELETVEATFVVETPSPTGYSISSLNESNN</sequence>
<dbReference type="SUPFAM" id="SSF103473">
    <property type="entry name" value="MFS general substrate transporter"/>
    <property type="match status" value="1"/>
</dbReference>
<feature type="transmembrane region" description="Helical" evidence="6">
    <location>
        <begin position="144"/>
        <end position="170"/>
    </location>
</feature>
<feature type="transmembrane region" description="Helical" evidence="6">
    <location>
        <begin position="47"/>
        <end position="69"/>
    </location>
</feature>
<organism evidence="8 9">
    <name type="scientific">Geodia barretti</name>
    <name type="common">Barrett's horny sponge</name>
    <dbReference type="NCBI Taxonomy" id="519541"/>
    <lineage>
        <taxon>Eukaryota</taxon>
        <taxon>Metazoa</taxon>
        <taxon>Porifera</taxon>
        <taxon>Demospongiae</taxon>
        <taxon>Heteroscleromorpha</taxon>
        <taxon>Tetractinellida</taxon>
        <taxon>Astrophorina</taxon>
        <taxon>Geodiidae</taxon>
        <taxon>Geodia</taxon>
    </lineage>
</organism>
<feature type="transmembrane region" description="Helical" evidence="6">
    <location>
        <begin position="81"/>
        <end position="102"/>
    </location>
</feature>
<dbReference type="GO" id="GO:0005351">
    <property type="term" value="F:carbohydrate:proton symporter activity"/>
    <property type="evidence" value="ECO:0007669"/>
    <property type="project" value="TreeGrafter"/>
</dbReference>